<organism evidence="1 2">
    <name type="scientific">Acidisarcina polymorpha</name>
    <dbReference type="NCBI Taxonomy" id="2211140"/>
    <lineage>
        <taxon>Bacteria</taxon>
        <taxon>Pseudomonadati</taxon>
        <taxon>Acidobacteriota</taxon>
        <taxon>Terriglobia</taxon>
        <taxon>Terriglobales</taxon>
        <taxon>Acidobacteriaceae</taxon>
        <taxon>Acidisarcina</taxon>
    </lineage>
</organism>
<proteinExistence type="predicted"/>
<sequence>MPKGEAKRRGFGIRLTDEDLKNLTAAVKARKQTVTEFIQGTLSASMEA</sequence>
<dbReference type="AlphaFoldDB" id="A0A2Z5G9I4"/>
<keyword evidence="2" id="KW-1185">Reference proteome</keyword>
<reference evidence="1 2" key="1">
    <citation type="journal article" date="2018" name="Front. Microbiol.">
        <title>Hydrolytic Capabilities as a Key to Environmental Success: Chitinolytic and Cellulolytic Acidobacteria From Acidic Sub-arctic Soils and Boreal Peatlands.</title>
        <authorList>
            <person name="Belova S.E."/>
            <person name="Ravin N.V."/>
            <person name="Pankratov T.A."/>
            <person name="Rakitin A.L."/>
            <person name="Ivanova A.A."/>
            <person name="Beletsky A.V."/>
            <person name="Mardanov A.V."/>
            <person name="Sinninghe Damste J.S."/>
            <person name="Dedysh S.N."/>
        </authorList>
    </citation>
    <scope>NUCLEOTIDE SEQUENCE [LARGE SCALE GENOMIC DNA]</scope>
    <source>
        <strain evidence="1 2">SBC82</strain>
    </source>
</reference>
<evidence type="ECO:0000313" key="1">
    <source>
        <dbReference type="EMBL" id="AXC15487.1"/>
    </source>
</evidence>
<evidence type="ECO:0000313" key="2">
    <source>
        <dbReference type="Proteomes" id="UP000253606"/>
    </source>
</evidence>
<dbReference type="Proteomes" id="UP000253606">
    <property type="component" value="Chromosome"/>
</dbReference>
<gene>
    <name evidence="1" type="ORF">ACPOL_6246</name>
</gene>
<protein>
    <recommendedName>
        <fullName evidence="3">Ribbon-helix-helix protein CopG domain-containing protein</fullName>
    </recommendedName>
</protein>
<name>A0A2Z5G9I4_9BACT</name>
<dbReference type="EMBL" id="CP030840">
    <property type="protein sequence ID" value="AXC15487.1"/>
    <property type="molecule type" value="Genomic_DNA"/>
</dbReference>
<dbReference type="KEGG" id="abas:ACPOL_6246"/>
<accession>A0A2Z5G9I4</accession>
<evidence type="ECO:0008006" key="3">
    <source>
        <dbReference type="Google" id="ProtNLM"/>
    </source>
</evidence>